<dbReference type="NCBIfam" id="TIGR02009">
    <property type="entry name" value="PGMB-YQAB-SF"/>
    <property type="match status" value="1"/>
</dbReference>
<evidence type="ECO:0000313" key="7">
    <source>
        <dbReference type="Proteomes" id="UP001055091"/>
    </source>
</evidence>
<accession>A0A413XCR6</accession>
<dbReference type="NCBIfam" id="TIGR01990">
    <property type="entry name" value="bPGM"/>
    <property type="match status" value="1"/>
</dbReference>
<reference evidence="6" key="1">
    <citation type="submission" date="2022-01" db="EMBL/GenBank/DDBJ databases">
        <title>Novel bile acid biosynthetic pathways are enriched in the microbiome of centenarians.</title>
        <authorList>
            <person name="Sato Y."/>
            <person name="Atarashi K."/>
            <person name="Plichta R.D."/>
            <person name="Arai Y."/>
            <person name="Sasajima S."/>
            <person name="Kearney M.S."/>
            <person name="Suda W."/>
            <person name="Takeshita K."/>
            <person name="Sasaki T."/>
            <person name="Okamoto S."/>
            <person name="Skelly N.A."/>
            <person name="Okamura Y."/>
            <person name="Vlamakis H."/>
            <person name="Li Y."/>
            <person name="Tanoue T."/>
            <person name="Takei H."/>
            <person name="Nittono H."/>
            <person name="Narushima S."/>
            <person name="Irie J."/>
            <person name="Itoh H."/>
            <person name="Moriya K."/>
            <person name="Sugiura Y."/>
            <person name="Suematsu M."/>
            <person name="Moritoki N."/>
            <person name="Shibata S."/>
            <person name="Littman R.D."/>
            <person name="Fischbach A.M."/>
            <person name="Uwamino Y."/>
            <person name="Inoue T."/>
            <person name="Honda A."/>
            <person name="Hattori M."/>
            <person name="Murai T."/>
            <person name="Xavier J.R."/>
            <person name="Hirose N."/>
            <person name="Honda K."/>
        </authorList>
    </citation>
    <scope>NUCLEOTIDE SEQUENCE</scope>
    <source>
        <strain evidence="6">CE91-St55</strain>
    </source>
</reference>
<dbReference type="InterPro" id="IPR023198">
    <property type="entry name" value="PGP-like_dom2"/>
</dbReference>
<feature type="binding site" evidence="3">
    <location>
        <begin position="9"/>
        <end position="11"/>
    </location>
    <ligand>
        <name>substrate</name>
    </ligand>
</feature>
<dbReference type="Gene3D" id="3.40.50.1000">
    <property type="entry name" value="HAD superfamily/HAD-like"/>
    <property type="match status" value="1"/>
</dbReference>
<dbReference type="PANTHER" id="PTHR43481:SF4">
    <property type="entry name" value="GLYCEROL-1-PHOSPHATE PHOSPHOHYDROLASE 1-RELATED"/>
    <property type="match status" value="1"/>
</dbReference>
<feature type="binding site" evidence="3">
    <location>
        <position position="25"/>
    </location>
    <ligand>
        <name>substrate</name>
    </ligand>
</feature>
<feature type="binding site" evidence="3">
    <location>
        <position position="52"/>
    </location>
    <ligand>
        <name>substrate</name>
    </ligand>
</feature>
<dbReference type="EMBL" id="BQNJ01000002">
    <property type="protein sequence ID" value="GKH04226.1"/>
    <property type="molecule type" value="Genomic_DNA"/>
</dbReference>
<dbReference type="GO" id="GO:0000287">
    <property type="term" value="F:magnesium ion binding"/>
    <property type="evidence" value="ECO:0007669"/>
    <property type="project" value="InterPro"/>
</dbReference>
<proteinExistence type="inferred from homology"/>
<feature type="active site" description="Nucleophile" evidence="2">
    <location>
        <position position="9"/>
    </location>
</feature>
<dbReference type="AlphaFoldDB" id="A0A413XCR6"/>
<comment type="caution">
    <text evidence="6">The sequence shown here is derived from an EMBL/GenBank/DDBJ whole genome shotgun (WGS) entry which is preliminary data.</text>
</comment>
<organism evidence="6 7">
    <name type="scientific">Hungatella hathewayi</name>
    <dbReference type="NCBI Taxonomy" id="154046"/>
    <lineage>
        <taxon>Bacteria</taxon>
        <taxon>Bacillati</taxon>
        <taxon>Bacillota</taxon>
        <taxon>Clostridia</taxon>
        <taxon>Lachnospirales</taxon>
        <taxon>Lachnospiraceae</taxon>
        <taxon>Hungatella</taxon>
    </lineage>
</organism>
<comment type="cofactor">
    <cofactor evidence="4">
        <name>Mg(2+)</name>
        <dbReference type="ChEBI" id="CHEBI:18420"/>
    </cofactor>
    <text evidence="4">Binds 2 magnesium ions per subunit.</text>
</comment>
<feature type="binding site" evidence="3">
    <location>
        <begin position="114"/>
        <end position="118"/>
    </location>
    <ligand>
        <name>substrate</name>
    </ligand>
</feature>
<dbReference type="SFLD" id="SFLDG01135">
    <property type="entry name" value="C1.5.6:_HAD__Beta-PGM__Phospha"/>
    <property type="match status" value="1"/>
</dbReference>
<dbReference type="InterPro" id="IPR023214">
    <property type="entry name" value="HAD_sf"/>
</dbReference>
<dbReference type="RefSeq" id="WP_022031345.1">
    <property type="nucleotide sequence ID" value="NZ_BQNJ01000002.1"/>
</dbReference>
<evidence type="ECO:0000256" key="2">
    <source>
        <dbReference type="PIRSR" id="PIRSR610972-1"/>
    </source>
</evidence>
<keyword evidence="4" id="KW-0460">Magnesium</keyword>
<feature type="binding site" evidence="4">
    <location>
        <position position="11"/>
    </location>
    <ligand>
        <name>Mg(2+)</name>
        <dbReference type="ChEBI" id="CHEBI:18420"/>
    </ligand>
</feature>
<evidence type="ECO:0000313" key="6">
    <source>
        <dbReference type="EMBL" id="GKH04226.1"/>
    </source>
</evidence>
<keyword evidence="4" id="KW-0479">Metal-binding</keyword>
<dbReference type="SFLD" id="SFLDS00003">
    <property type="entry name" value="Haloacid_Dehalogenase"/>
    <property type="match status" value="1"/>
</dbReference>
<dbReference type="GeneID" id="93150504"/>
<dbReference type="InterPro" id="IPR010976">
    <property type="entry name" value="B-phosphoglucomutase_hydrolase"/>
</dbReference>
<feature type="site" description="Important for catalytic activity and assists the phosphoryl transfer reaction to Asp8 by balancing charge and orienting the reacting groups" evidence="5">
    <location>
        <position position="145"/>
    </location>
</feature>
<feature type="active site" description="Proton donor/acceptor" evidence="2">
    <location>
        <position position="11"/>
    </location>
</feature>
<dbReference type="PANTHER" id="PTHR43481">
    <property type="entry name" value="FRUCTOSE-1-PHOSPHATE PHOSPHATASE"/>
    <property type="match status" value="1"/>
</dbReference>
<dbReference type="Gene3D" id="1.10.150.240">
    <property type="entry name" value="Putative phosphatase, domain 2"/>
    <property type="match status" value="1"/>
</dbReference>
<evidence type="ECO:0000256" key="4">
    <source>
        <dbReference type="PIRSR" id="PIRSR610972-3"/>
    </source>
</evidence>
<gene>
    <name evidence="6" type="primary">yvdM</name>
    <name evidence="6" type="ORF">CE91St55_62070</name>
</gene>
<dbReference type="NCBIfam" id="TIGR01509">
    <property type="entry name" value="HAD-SF-IA-v3"/>
    <property type="match status" value="1"/>
</dbReference>
<dbReference type="InterPro" id="IPR051806">
    <property type="entry name" value="HAD-like_SPP"/>
</dbReference>
<dbReference type="GO" id="GO:0008801">
    <property type="term" value="F:beta-phosphoglucomutase activity"/>
    <property type="evidence" value="ECO:0007669"/>
    <property type="project" value="InterPro"/>
</dbReference>
<dbReference type="SUPFAM" id="SSF56784">
    <property type="entry name" value="HAD-like"/>
    <property type="match status" value="1"/>
</dbReference>
<dbReference type="GO" id="GO:0005975">
    <property type="term" value="P:carbohydrate metabolic process"/>
    <property type="evidence" value="ECO:0007669"/>
    <property type="project" value="InterPro"/>
</dbReference>
<sequence>MKYRGIIFDLDGVICHTDKYHYQAWKQVADKLGICFDETINNRLRGVSRRESFEIILEKYDGTMSEEEKERYTTEKNEIYKELLKNMSPADLAPEVKATMDELRKRGLKLAIGSSSKNAGFILGQLGLGDYFDAVSDGNQITRSKPDPEVFLLAAKLIGEKPEDCLVVEDARAGLAAAKAGGMTGAGIGDAADCELADYHLRTFQDLLTATHLSACN</sequence>
<comment type="similarity">
    <text evidence="1">Belongs to the HAD-like hydrolase superfamily. CbbY/CbbZ/Gph/YieH family.</text>
</comment>
<dbReference type="SFLD" id="SFLDG01129">
    <property type="entry name" value="C1.5:_HAD__Beta-PGM__Phosphata"/>
    <property type="match status" value="1"/>
</dbReference>
<dbReference type="Proteomes" id="UP001055091">
    <property type="component" value="Unassembled WGS sequence"/>
</dbReference>
<protein>
    <submittedName>
        <fullName evidence="6">Beta-phosphoglucomutase</fullName>
    </submittedName>
</protein>
<feature type="binding site" evidence="4">
    <location>
        <position position="169"/>
    </location>
    <ligand>
        <name>Mg(2+)</name>
        <dbReference type="ChEBI" id="CHEBI:18420"/>
    </ligand>
</feature>
<dbReference type="CDD" id="cd02598">
    <property type="entry name" value="HAD_BPGM"/>
    <property type="match status" value="1"/>
</dbReference>
<evidence type="ECO:0000256" key="1">
    <source>
        <dbReference type="ARBA" id="ARBA00006171"/>
    </source>
</evidence>
<evidence type="ECO:0000256" key="5">
    <source>
        <dbReference type="PIRSR" id="PIRSR610972-4"/>
    </source>
</evidence>
<evidence type="ECO:0000256" key="3">
    <source>
        <dbReference type="PIRSR" id="PIRSR610972-2"/>
    </source>
</evidence>
<feature type="binding site" evidence="3">
    <location>
        <position position="76"/>
    </location>
    <ligand>
        <name>substrate</name>
    </ligand>
</feature>
<feature type="binding site" evidence="4">
    <location>
        <position position="170"/>
    </location>
    <ligand>
        <name>Mg(2+)</name>
        <dbReference type="ChEBI" id="CHEBI:18420"/>
    </ligand>
</feature>
<dbReference type="GO" id="GO:0050308">
    <property type="term" value="F:sugar-phosphatase activity"/>
    <property type="evidence" value="ECO:0007669"/>
    <property type="project" value="TreeGrafter"/>
</dbReference>
<feature type="binding site" evidence="3">
    <location>
        <begin position="44"/>
        <end position="49"/>
    </location>
    <ligand>
        <name>substrate</name>
    </ligand>
</feature>
<dbReference type="Pfam" id="PF00702">
    <property type="entry name" value="Hydrolase"/>
    <property type="match status" value="1"/>
</dbReference>
<feature type="site" description="Important for catalytic activity and assists the phosphoryl transfer reaction to Asp8 by balancing charge and orienting the reacting groups" evidence="5">
    <location>
        <position position="114"/>
    </location>
</feature>
<dbReference type="InterPro" id="IPR036412">
    <property type="entry name" value="HAD-like_sf"/>
</dbReference>
<name>A0A413XCR6_9FIRM</name>
<feature type="binding site" evidence="3">
    <location>
        <position position="145"/>
    </location>
    <ligand>
        <name>substrate</name>
    </ligand>
</feature>
<dbReference type="InterPro" id="IPR006439">
    <property type="entry name" value="HAD-SF_hydro_IA"/>
</dbReference>
<feature type="binding site" evidence="4">
    <location>
        <position position="9"/>
    </location>
    <ligand>
        <name>Mg(2+)</name>
        <dbReference type="ChEBI" id="CHEBI:18420"/>
    </ligand>
</feature>
<dbReference type="InterPro" id="IPR010972">
    <property type="entry name" value="Beta-PGM"/>
</dbReference>